<evidence type="ECO:0000313" key="1">
    <source>
        <dbReference type="EMBL" id="KAK5785953.1"/>
    </source>
</evidence>
<dbReference type="EMBL" id="JARKNE010000011">
    <property type="protein sequence ID" value="KAK5785953.1"/>
    <property type="molecule type" value="Genomic_DNA"/>
</dbReference>
<proteinExistence type="predicted"/>
<dbReference type="Proteomes" id="UP001358586">
    <property type="component" value="Chromosome 11"/>
</dbReference>
<organism evidence="1 2">
    <name type="scientific">Gossypium arboreum</name>
    <name type="common">Tree cotton</name>
    <name type="synonym">Gossypium nanking</name>
    <dbReference type="NCBI Taxonomy" id="29729"/>
    <lineage>
        <taxon>Eukaryota</taxon>
        <taxon>Viridiplantae</taxon>
        <taxon>Streptophyta</taxon>
        <taxon>Embryophyta</taxon>
        <taxon>Tracheophyta</taxon>
        <taxon>Spermatophyta</taxon>
        <taxon>Magnoliopsida</taxon>
        <taxon>eudicotyledons</taxon>
        <taxon>Gunneridae</taxon>
        <taxon>Pentapetalae</taxon>
        <taxon>rosids</taxon>
        <taxon>malvids</taxon>
        <taxon>Malvales</taxon>
        <taxon>Malvaceae</taxon>
        <taxon>Malvoideae</taxon>
        <taxon>Gossypium</taxon>
    </lineage>
</organism>
<comment type="caution">
    <text evidence="1">The sequence shown here is derived from an EMBL/GenBank/DDBJ whole genome shotgun (WGS) entry which is preliminary data.</text>
</comment>
<evidence type="ECO:0000313" key="2">
    <source>
        <dbReference type="Proteomes" id="UP001358586"/>
    </source>
</evidence>
<protein>
    <submittedName>
        <fullName evidence="1">Uncharacterized protein</fullName>
    </submittedName>
</protein>
<keyword evidence="2" id="KW-1185">Reference proteome</keyword>
<sequence>MGSHARVAHMPKLALLVWITRPGTIFDMPVWAHMPKLALPVWITLLGPIFDTPVCLTCVGPHTHVAHMAQLGLARVAHLATLEPLHGCILCTAWPLSITRPCVAHGLPHG</sequence>
<accession>A0ABR0N6M3</accession>
<name>A0ABR0N6M3_GOSAR</name>
<reference evidence="1 2" key="1">
    <citation type="submission" date="2023-03" db="EMBL/GenBank/DDBJ databases">
        <title>WGS of Gossypium arboreum.</title>
        <authorList>
            <person name="Yu D."/>
        </authorList>
    </citation>
    <scope>NUCLEOTIDE SEQUENCE [LARGE SCALE GENOMIC DNA]</scope>
    <source>
        <tissue evidence="1">Leaf</tissue>
    </source>
</reference>
<gene>
    <name evidence="1" type="ORF">PVK06_040576</name>
</gene>